<comment type="caution">
    <text evidence="1">The sequence shown here is derived from an EMBL/GenBank/DDBJ whole genome shotgun (WGS) entry which is preliminary data.</text>
</comment>
<proteinExistence type="predicted"/>
<dbReference type="EMBL" id="MPPL01000001">
    <property type="protein sequence ID" value="OKS86380.1"/>
    <property type="molecule type" value="Genomic_DNA"/>
</dbReference>
<reference evidence="1 2" key="1">
    <citation type="submission" date="2016-11" db="EMBL/GenBank/DDBJ databases">
        <title>Whole Genome Sequencing of Mucilaginibacter polytrichastri RG4-7(T) isolated from the moss sample.</title>
        <authorList>
            <person name="Li Y."/>
        </authorList>
    </citation>
    <scope>NUCLEOTIDE SEQUENCE [LARGE SCALE GENOMIC DNA]</scope>
    <source>
        <strain evidence="1 2">RG4-7</strain>
    </source>
</reference>
<dbReference type="Proteomes" id="UP000186720">
    <property type="component" value="Unassembled WGS sequence"/>
</dbReference>
<organism evidence="1 2">
    <name type="scientific">Mucilaginibacter polytrichastri</name>
    <dbReference type="NCBI Taxonomy" id="1302689"/>
    <lineage>
        <taxon>Bacteria</taxon>
        <taxon>Pseudomonadati</taxon>
        <taxon>Bacteroidota</taxon>
        <taxon>Sphingobacteriia</taxon>
        <taxon>Sphingobacteriales</taxon>
        <taxon>Sphingobacteriaceae</taxon>
        <taxon>Mucilaginibacter</taxon>
    </lineage>
</organism>
<dbReference type="STRING" id="1302689.RG47T_1836"/>
<accession>A0A1Q5ZX98</accession>
<sequence length="44" mass="5485">MFELYRQSILYKIERDQYKYDNNCIDPVLFCNDRKPVLCLPYTY</sequence>
<keyword evidence="2" id="KW-1185">Reference proteome</keyword>
<evidence type="ECO:0000313" key="2">
    <source>
        <dbReference type="Proteomes" id="UP000186720"/>
    </source>
</evidence>
<name>A0A1Q5ZX98_9SPHI</name>
<evidence type="ECO:0000313" key="1">
    <source>
        <dbReference type="EMBL" id="OKS86380.1"/>
    </source>
</evidence>
<gene>
    <name evidence="1" type="ORF">RG47T_1836</name>
</gene>
<dbReference type="AlphaFoldDB" id="A0A1Q5ZX98"/>
<protein>
    <submittedName>
        <fullName evidence="1">Uncharacterized protein</fullName>
    </submittedName>
</protein>